<evidence type="ECO:0000256" key="5">
    <source>
        <dbReference type="RuleBase" id="RU363037"/>
    </source>
</evidence>
<dbReference type="PANTHER" id="PTHR43311:SF1">
    <property type="entry name" value="GLUTAMYL-Q TRNA(ASP) SYNTHETASE"/>
    <property type="match status" value="1"/>
</dbReference>
<dbReference type="InterPro" id="IPR049940">
    <property type="entry name" value="GluQ/Sye"/>
</dbReference>
<gene>
    <name evidence="8" type="ORF">CSQ87_05295</name>
</gene>
<keyword evidence="9" id="KW-1185">Reference proteome</keyword>
<dbReference type="EMBL" id="PEBK01000004">
    <property type="protein sequence ID" value="PJM75421.1"/>
    <property type="molecule type" value="Genomic_DNA"/>
</dbReference>
<keyword evidence="4 5" id="KW-0030">Aminoacyl-tRNA synthetase</keyword>
<dbReference type="InterPro" id="IPR020058">
    <property type="entry name" value="Glu/Gln-tRNA-synth_Ib_cat-dom"/>
</dbReference>
<keyword evidence="2 5" id="KW-0547">Nucleotide-binding</keyword>
<dbReference type="GO" id="GO:0006424">
    <property type="term" value="P:glutamyl-tRNA aminoacylation"/>
    <property type="evidence" value="ECO:0007669"/>
    <property type="project" value="TreeGrafter"/>
</dbReference>
<name>A0A2M9HF42_9BIFI</name>
<protein>
    <submittedName>
        <fullName evidence="8">tRNA glutamyl-Q(34) synthetase GluQRS</fullName>
    </submittedName>
</protein>
<comment type="similarity">
    <text evidence="5">Belongs to the class-I aminoacyl-tRNA synthetase family.</text>
</comment>
<organism evidence="8 9">
    <name type="scientific">Bifidobacterium simiarum</name>
    <dbReference type="NCBI Taxonomy" id="2045441"/>
    <lineage>
        <taxon>Bacteria</taxon>
        <taxon>Bacillati</taxon>
        <taxon>Actinomycetota</taxon>
        <taxon>Actinomycetes</taxon>
        <taxon>Bifidobacteriales</taxon>
        <taxon>Bifidobacteriaceae</taxon>
        <taxon>Bifidobacterium</taxon>
    </lineage>
</organism>
<dbReference type="Pfam" id="PF00749">
    <property type="entry name" value="tRNA-synt_1c"/>
    <property type="match status" value="2"/>
</dbReference>
<dbReference type="AlphaFoldDB" id="A0A2M9HF42"/>
<dbReference type="OrthoDB" id="9807503at2"/>
<evidence type="ECO:0000256" key="3">
    <source>
        <dbReference type="ARBA" id="ARBA00022840"/>
    </source>
</evidence>
<comment type="caution">
    <text evidence="8">The sequence shown here is derived from an EMBL/GenBank/DDBJ whole genome shotgun (WGS) entry which is preliminary data.</text>
</comment>
<evidence type="ECO:0000259" key="7">
    <source>
        <dbReference type="Pfam" id="PF00749"/>
    </source>
</evidence>
<keyword evidence="3 5" id="KW-0067">ATP-binding</keyword>
<dbReference type="GO" id="GO:0004818">
    <property type="term" value="F:glutamate-tRNA ligase activity"/>
    <property type="evidence" value="ECO:0007669"/>
    <property type="project" value="TreeGrafter"/>
</dbReference>
<dbReference type="GO" id="GO:0005829">
    <property type="term" value="C:cytosol"/>
    <property type="evidence" value="ECO:0007669"/>
    <property type="project" value="TreeGrafter"/>
</dbReference>
<dbReference type="SUPFAM" id="SSF52374">
    <property type="entry name" value="Nucleotidylyl transferase"/>
    <property type="match status" value="1"/>
</dbReference>
<proteinExistence type="inferred from homology"/>
<dbReference type="InterPro" id="IPR001412">
    <property type="entry name" value="aa-tRNA-synth_I_CS"/>
</dbReference>
<feature type="region of interest" description="Disordered" evidence="6">
    <location>
        <begin position="1"/>
        <end position="30"/>
    </location>
</feature>
<evidence type="ECO:0000256" key="2">
    <source>
        <dbReference type="ARBA" id="ARBA00022741"/>
    </source>
</evidence>
<keyword evidence="1 5" id="KW-0436">Ligase</keyword>
<dbReference type="PROSITE" id="PS00178">
    <property type="entry name" value="AA_TRNA_LIGASE_I"/>
    <property type="match status" value="1"/>
</dbReference>
<feature type="domain" description="Glutamyl/glutaminyl-tRNA synthetase class Ib catalytic" evidence="7">
    <location>
        <begin position="240"/>
        <end position="321"/>
    </location>
</feature>
<evidence type="ECO:0000313" key="9">
    <source>
        <dbReference type="Proteomes" id="UP000231451"/>
    </source>
</evidence>
<feature type="domain" description="Glutamyl/glutaminyl-tRNA synthetase class Ib catalytic" evidence="7">
    <location>
        <begin position="33"/>
        <end position="122"/>
    </location>
</feature>
<evidence type="ECO:0000256" key="6">
    <source>
        <dbReference type="SAM" id="MobiDB-lite"/>
    </source>
</evidence>
<dbReference type="GO" id="GO:0005524">
    <property type="term" value="F:ATP binding"/>
    <property type="evidence" value="ECO:0007669"/>
    <property type="project" value="UniProtKB-KW"/>
</dbReference>
<accession>A0A2M9HF42</accession>
<dbReference type="Gene3D" id="3.40.50.620">
    <property type="entry name" value="HUPs"/>
    <property type="match status" value="2"/>
</dbReference>
<evidence type="ECO:0000256" key="4">
    <source>
        <dbReference type="ARBA" id="ARBA00023146"/>
    </source>
</evidence>
<dbReference type="Proteomes" id="UP000231451">
    <property type="component" value="Unassembled WGS sequence"/>
</dbReference>
<dbReference type="InterPro" id="IPR014729">
    <property type="entry name" value="Rossmann-like_a/b/a_fold"/>
</dbReference>
<evidence type="ECO:0000256" key="1">
    <source>
        <dbReference type="ARBA" id="ARBA00022598"/>
    </source>
</evidence>
<sequence>MFRRPTHNVGVTDRSNTAENPTDHPNELPAAPVIGRLAPSPTGRMHIGNVYAALAAWLGVRSQQALGGTGLLPLRIEDIDAPRVRKDADRWIMDDLHWLGLDWDGEPVYQSQRLDRYEQALDLLRSRTIPVIGTGPGTDSDTGTVSGVSGTVSGEATPLVYPCFCSRADIRAASAPNEGDGFIVYPGTCRRLSPQERAERLARGDRHSWRIAMPQHMPQNTTSGDLAANTSQALPHNGLQAVVAEIERTGFVAFSDLIFGAQRFDLARELGDVVIRRSDGLFAYQLAVTVDDRLMGVTQIVRGRDLLRSTAVQLWIRENLIAAGFDAAPSTHQPSADADSQAAARPIPQFAHLPLIDDPTGRRLAKRDKAWDLGAMREEGIAPQRIIGYCAWLLGLRPTADPCSPDELLPEFSWARIAADRTDRLSDPTALTSPQH</sequence>
<evidence type="ECO:0000313" key="8">
    <source>
        <dbReference type="EMBL" id="PJM75421.1"/>
    </source>
</evidence>
<reference evidence="8 9" key="1">
    <citation type="submission" date="2017-10" db="EMBL/GenBank/DDBJ databases">
        <title>Draft genome sequences of strains TRE 1, TRE 9, TRE H and TRI 7, isolated from tamarins, belonging to four potential novel Bifidobacterium species.</title>
        <authorList>
            <person name="Mattarelli P."/>
            <person name="Modesto M."/>
            <person name="Puglisi E."/>
            <person name="Morelli L."/>
            <person name="Spezio C."/>
            <person name="Bonetti A."/>
            <person name="Sandri C."/>
        </authorList>
    </citation>
    <scope>NUCLEOTIDE SEQUENCE [LARGE SCALE GENOMIC DNA]</scope>
    <source>
        <strain evidence="9">TRI7</strain>
    </source>
</reference>
<dbReference type="PANTHER" id="PTHR43311">
    <property type="entry name" value="GLUTAMATE--TRNA LIGASE"/>
    <property type="match status" value="1"/>
</dbReference>
<keyword evidence="5" id="KW-0648">Protein biosynthesis</keyword>